<dbReference type="Proteomes" id="UP000279470">
    <property type="component" value="Unassembled WGS sequence"/>
</dbReference>
<dbReference type="GO" id="GO:0016627">
    <property type="term" value="F:oxidoreductase activity, acting on the CH-CH group of donors"/>
    <property type="evidence" value="ECO:0007669"/>
    <property type="project" value="InterPro"/>
</dbReference>
<keyword evidence="1" id="KW-0560">Oxidoreductase</keyword>
<dbReference type="Gene3D" id="3.20.20.70">
    <property type="entry name" value="Aldolase class I"/>
    <property type="match status" value="1"/>
</dbReference>
<comment type="caution">
    <text evidence="3">The sequence shown here is derived from an EMBL/GenBank/DDBJ whole genome shotgun (WGS) entry which is preliminary data.</text>
</comment>
<organism evidence="3 4">
    <name type="scientific">Candidatus Aquarickettsia rohweri</name>
    <dbReference type="NCBI Taxonomy" id="2602574"/>
    <lineage>
        <taxon>Bacteria</taxon>
        <taxon>Pseudomonadati</taxon>
        <taxon>Pseudomonadota</taxon>
        <taxon>Alphaproteobacteria</taxon>
        <taxon>Rickettsiales</taxon>
        <taxon>Candidatus Midichloriaceae</taxon>
        <taxon>Candidatus Aquarickettsia</taxon>
    </lineage>
</organism>
<protein>
    <recommendedName>
        <fullName evidence="2">Dihydroorotate dehydrogenase catalytic domain-containing protein</fullName>
    </recommendedName>
</protein>
<keyword evidence="4" id="KW-1185">Reference proteome</keyword>
<dbReference type="Pfam" id="PF01180">
    <property type="entry name" value="DHO_dh"/>
    <property type="match status" value="1"/>
</dbReference>
<dbReference type="InterPro" id="IPR005720">
    <property type="entry name" value="Dihydroorotate_DH_cat"/>
</dbReference>
<dbReference type="GO" id="GO:0005737">
    <property type="term" value="C:cytoplasm"/>
    <property type="evidence" value="ECO:0007669"/>
    <property type="project" value="InterPro"/>
</dbReference>
<feature type="domain" description="Dihydroorotate dehydrogenase catalytic" evidence="2">
    <location>
        <begin position="17"/>
        <end position="132"/>
    </location>
</feature>
<dbReference type="OrthoDB" id="9794954at2"/>
<dbReference type="EMBL" id="RXFM01000036">
    <property type="protein sequence ID" value="RST67216.1"/>
    <property type="molecule type" value="Genomic_DNA"/>
</dbReference>
<accession>A0A429XLR8</accession>
<evidence type="ECO:0000256" key="1">
    <source>
        <dbReference type="ARBA" id="ARBA00023002"/>
    </source>
</evidence>
<gene>
    <name evidence="3" type="ORF">EIC27_03275</name>
</gene>
<dbReference type="InterPro" id="IPR013785">
    <property type="entry name" value="Aldolase_TIM"/>
</dbReference>
<dbReference type="SUPFAM" id="SSF51395">
    <property type="entry name" value="FMN-linked oxidoreductases"/>
    <property type="match status" value="1"/>
</dbReference>
<name>A0A429XLR8_9RICK</name>
<dbReference type="AlphaFoldDB" id="A0A429XLR8"/>
<evidence type="ECO:0000313" key="3">
    <source>
        <dbReference type="EMBL" id="RST67216.1"/>
    </source>
</evidence>
<evidence type="ECO:0000259" key="2">
    <source>
        <dbReference type="Pfam" id="PF01180"/>
    </source>
</evidence>
<dbReference type="RefSeq" id="WP_126044718.1">
    <property type="nucleotide sequence ID" value="NZ_RXFM01000036.1"/>
</dbReference>
<evidence type="ECO:0000313" key="4">
    <source>
        <dbReference type="Proteomes" id="UP000279470"/>
    </source>
</evidence>
<sequence length="255" mass="29364">MFKNLIISPPFGNIVNFDFATSICGTYTAYKRDGMVCRYLKTLRPICKNNKLSWVNSIGLRNPGIKNINLSRIKQKILSISLINEEDMVRFFEVLKNYIINQNVNLNAIEINISCPNAKIGLITNDEIALLKSLGLEVIIKVPPIKRYLEIIEFYKNSDVKYFHLFNSFPCSKGVLSGVVIKRLYFKLIKRAKESFGESIEIIAGGGIQSIYDIVDYRDIGVNYYSISSLFFHPIKFIKFFNDYKNIEYYENTAL</sequence>
<reference evidence="4" key="1">
    <citation type="submission" date="2018-11" db="EMBL/GenBank/DDBJ databases">
        <title>Phylogenetic, genomic, and biogeographic characterization of a novel and ubiquitous marine invertebrate-associated Rickettsiales parasite, Candidatus Marinoinvertebrata rohwerii, gen. nov., sp. nov.</title>
        <authorList>
            <person name="Klinges J.G."/>
            <person name="Rosales S.M."/>
            <person name="Mcminds R."/>
            <person name="Shaver E.C."/>
            <person name="Shantz A."/>
            <person name="Peters E.C."/>
            <person name="Burkepile D.E."/>
            <person name="Silliman B.R."/>
            <person name="Vega Thurber R.L."/>
        </authorList>
    </citation>
    <scope>NUCLEOTIDE SEQUENCE [LARGE SCALE GENOMIC DNA]</scope>
    <source>
        <strain evidence="4">a_cerv_44</strain>
    </source>
</reference>
<proteinExistence type="predicted"/>